<feature type="transmembrane region" description="Helical" evidence="1">
    <location>
        <begin position="456"/>
        <end position="483"/>
    </location>
</feature>
<sequence>MPSLTNWAFRNKAAMTLFVIITLLVGTVSYFLLPMEFLPEADNPQVTVVTLGQGYDAGSMTTSVTEPVEQAVASINGKTSILSTTGEGFSQIVINFDSKTNMKEAKNNVEDAISSLSLPEGIGKPQVSQLNTTMIPVGQVSLTFDDGLTKTNIEKVNDEFKPLFENEESLSAASIVGESGSRIQINLDQEKLKELQLPVNAVMGVLQGQNVSATAGNSTIDGQKSTINVTDNLTSIEALENLPIPLQTPEAPSVSLKEIASVKQVKSEDMIARVDGKEAVAVVLFKESDASAVTAGNEVEETVKKINKDYPDVEATTLFTTGDMVKNSVTSMAREVGLGALFATLVILLFLRKFKPTLITALSIPLSLAITLLLLWLSGVTLNILTLGGVAVAVGRLVDDSIVVVENIFRRSQNEKLSKTMVLDATKEVSRAITSSTLITVAVFLPMGLVNGSLRAFLLPFGLTVTYSLLASLIVALTVVPLLSRAMLKNTTLPAHKTPDRYLNVLRWSLNHKFVPILLAMLVFGGSIALYMTMPKAATGANDASMVSVSMEFPSATPEETKQERMVDFEQTLADFDGYEHMVTQYGSSEEDAQYGQVSDPDTVSYLFIMEEDADAEKFIDQVNEAKKNEKNVTIEASPSSMFGGSSNSSITYDVIGNNTSDILTASDQIMNEMKEVDGVQKVSSNQDKTSPVYTVKVNTEKANAEQTAMQIRSLLNPQPIGAIELNEQQTPVFLNAGIKTDSLSELNDLTLATSNGVVPLSQVASITTEEKPSTVLHKDGDLYARITAEVTPEELSVIAQNIAQNVNDLDLPNGVTLATGGASQQQADDFRDLGMTMLASILIVYLIMVLTFKTLRAPLAILMTLPLASIGAVLGLLISGVPADATALIGALMLIGIVVTNAIVLIDRVKQNEETMIIRDSIMEACSTRLRPVIMTAIATICAMLPLLFGHAEDGSLVSKSLAVVVIGGLSGATVLTLVIVPVFYELLYFRKAKRERKQEVVAEQSVAN</sequence>
<feature type="transmembrane region" description="Helical" evidence="1">
    <location>
        <begin position="12"/>
        <end position="33"/>
    </location>
</feature>
<feature type="transmembrane region" description="Helical" evidence="1">
    <location>
        <begin position="931"/>
        <end position="950"/>
    </location>
</feature>
<dbReference type="AlphaFoldDB" id="A0A845F350"/>
<dbReference type="InterPro" id="IPR027463">
    <property type="entry name" value="AcrB_DN_DC_subdom"/>
</dbReference>
<evidence type="ECO:0000313" key="3">
    <source>
        <dbReference type="Proteomes" id="UP000447833"/>
    </source>
</evidence>
<comment type="caution">
    <text evidence="2">The sequence shown here is derived from an EMBL/GenBank/DDBJ whole genome shotgun (WGS) entry which is preliminary data.</text>
</comment>
<feature type="transmembrane region" description="Helical" evidence="1">
    <location>
        <begin position="384"/>
        <end position="409"/>
    </location>
</feature>
<dbReference type="EMBL" id="WMEY01000005">
    <property type="protein sequence ID" value="MYL65154.1"/>
    <property type="molecule type" value="Genomic_DNA"/>
</dbReference>
<dbReference type="Gene3D" id="1.20.1640.10">
    <property type="entry name" value="Multidrug efflux transporter AcrB transmembrane domain"/>
    <property type="match status" value="2"/>
</dbReference>
<dbReference type="PRINTS" id="PR00702">
    <property type="entry name" value="ACRIFLAVINRP"/>
</dbReference>
<dbReference type="RefSeq" id="WP_160920519.1">
    <property type="nucleotide sequence ID" value="NZ_WMEY01000005.1"/>
</dbReference>
<dbReference type="PANTHER" id="PTHR32063">
    <property type="match status" value="1"/>
</dbReference>
<evidence type="ECO:0000313" key="2">
    <source>
        <dbReference type="EMBL" id="MYL65154.1"/>
    </source>
</evidence>
<feature type="transmembrane region" description="Helical" evidence="1">
    <location>
        <begin position="429"/>
        <end position="450"/>
    </location>
</feature>
<dbReference type="Proteomes" id="UP000447833">
    <property type="component" value="Unassembled WGS sequence"/>
</dbReference>
<dbReference type="Gene3D" id="3.30.70.1440">
    <property type="entry name" value="Multidrug efflux transporter AcrB pore domain"/>
    <property type="match status" value="1"/>
</dbReference>
<keyword evidence="1" id="KW-1133">Transmembrane helix</keyword>
<feature type="transmembrane region" description="Helical" evidence="1">
    <location>
        <begin position="358"/>
        <end position="378"/>
    </location>
</feature>
<proteinExistence type="predicted"/>
<keyword evidence="1" id="KW-0812">Transmembrane</keyword>
<evidence type="ECO:0000256" key="1">
    <source>
        <dbReference type="SAM" id="Phobius"/>
    </source>
</evidence>
<feature type="transmembrane region" description="Helical" evidence="1">
    <location>
        <begin position="332"/>
        <end position="351"/>
    </location>
</feature>
<name>A0A845F350_9BACL</name>
<organism evidence="2 3">
    <name type="scientific">Guptibacillus hwajinpoensis</name>
    <dbReference type="NCBI Taxonomy" id="208199"/>
    <lineage>
        <taxon>Bacteria</taxon>
        <taxon>Bacillati</taxon>
        <taxon>Bacillota</taxon>
        <taxon>Bacilli</taxon>
        <taxon>Bacillales</taxon>
        <taxon>Guptibacillaceae</taxon>
        <taxon>Guptibacillus</taxon>
    </lineage>
</organism>
<feature type="transmembrane region" description="Helical" evidence="1">
    <location>
        <begin position="834"/>
        <end position="853"/>
    </location>
</feature>
<dbReference type="InterPro" id="IPR001036">
    <property type="entry name" value="Acrflvin-R"/>
</dbReference>
<feature type="transmembrane region" description="Helical" evidence="1">
    <location>
        <begin position="888"/>
        <end position="910"/>
    </location>
</feature>
<reference evidence="2 3" key="1">
    <citation type="submission" date="2019-11" db="EMBL/GenBank/DDBJ databases">
        <title>Genome sequences of 17 halophilic strains isolated from different environments.</title>
        <authorList>
            <person name="Furrow R.E."/>
        </authorList>
    </citation>
    <scope>NUCLEOTIDE SEQUENCE [LARGE SCALE GENOMIC DNA]</scope>
    <source>
        <strain evidence="2 3">22506_14_FS</strain>
    </source>
</reference>
<dbReference type="GO" id="GO:0005886">
    <property type="term" value="C:plasma membrane"/>
    <property type="evidence" value="ECO:0007669"/>
    <property type="project" value="TreeGrafter"/>
</dbReference>
<accession>A0A845F350</accession>
<feature type="transmembrane region" description="Helical" evidence="1">
    <location>
        <begin position="860"/>
        <end position="882"/>
    </location>
</feature>
<keyword evidence="1" id="KW-0472">Membrane</keyword>
<dbReference type="SUPFAM" id="SSF82714">
    <property type="entry name" value="Multidrug efflux transporter AcrB TolC docking domain, DN and DC subdomains"/>
    <property type="match status" value="1"/>
</dbReference>
<dbReference type="GO" id="GO:0042910">
    <property type="term" value="F:xenobiotic transmembrane transporter activity"/>
    <property type="evidence" value="ECO:0007669"/>
    <property type="project" value="TreeGrafter"/>
</dbReference>
<dbReference type="PANTHER" id="PTHR32063:SF0">
    <property type="entry name" value="SWARMING MOTILITY PROTEIN SWRC"/>
    <property type="match status" value="1"/>
</dbReference>
<dbReference type="Gene3D" id="3.30.70.1430">
    <property type="entry name" value="Multidrug efflux transporter AcrB pore domain"/>
    <property type="match status" value="2"/>
</dbReference>
<dbReference type="Gene3D" id="3.30.2090.10">
    <property type="entry name" value="Multidrug efflux transporter AcrB TolC docking domain, DN and DC subdomains"/>
    <property type="match status" value="2"/>
</dbReference>
<gene>
    <name evidence="2" type="ORF">GLW07_17490</name>
</gene>
<dbReference type="SUPFAM" id="SSF82693">
    <property type="entry name" value="Multidrug efflux transporter AcrB pore domain, PN1, PN2, PC1 and PC2 subdomains"/>
    <property type="match status" value="1"/>
</dbReference>
<dbReference type="SUPFAM" id="SSF82866">
    <property type="entry name" value="Multidrug efflux transporter AcrB transmembrane domain"/>
    <property type="match status" value="2"/>
</dbReference>
<feature type="transmembrane region" description="Helical" evidence="1">
    <location>
        <begin position="962"/>
        <end position="989"/>
    </location>
</feature>
<dbReference type="Gene3D" id="3.30.70.1320">
    <property type="entry name" value="Multidrug efflux transporter AcrB pore domain like"/>
    <property type="match status" value="1"/>
</dbReference>
<protein>
    <submittedName>
        <fullName evidence="2">AcrB/AcrD/AcrF family protein</fullName>
    </submittedName>
</protein>
<feature type="transmembrane region" description="Helical" evidence="1">
    <location>
        <begin position="514"/>
        <end position="534"/>
    </location>
</feature>
<dbReference type="Pfam" id="PF00873">
    <property type="entry name" value="ACR_tran"/>
    <property type="match status" value="1"/>
</dbReference>